<dbReference type="Pfam" id="PF00034">
    <property type="entry name" value="Cytochrom_C"/>
    <property type="match status" value="1"/>
</dbReference>
<name>A0AAU7N342_9FLAO</name>
<sequence length="333" mass="37765">MRFSLISISVFFLLLSCKQGPKTSDEEVPEPIAQTAPKIVEGKVLMENQCYLCHNPSAAQNGQRIGPPMVAIKAHYLESYQEREAFVNAIMAFVKSPSEDKTQMRGAVRRFGLMPAQQFPENEVRKIAEYMFDYHIEEPEWFKSHWMDRKGDSLYNRGKKPETSQAETDAKELGMHYAMATKKVLGKNLMGTIQNEGVEAALAFCNERAYPLTDSMSTNFHARIKRVSDKPRNPNNQANDIELAHIETFKAQVSAGNSVEPILREENGKVFFYYPIVTNTMCLNCHGVPEQHITPKVYESLSQLYPQDRATGYGPDEVRGIWSIVFDAPKKTN</sequence>
<proteinExistence type="predicted"/>
<dbReference type="RefSeq" id="WP_349352447.1">
    <property type="nucleotide sequence ID" value="NZ_CP157804.1"/>
</dbReference>
<dbReference type="Gene3D" id="1.10.760.10">
    <property type="entry name" value="Cytochrome c-like domain"/>
    <property type="match status" value="1"/>
</dbReference>
<dbReference type="InterPro" id="IPR036909">
    <property type="entry name" value="Cyt_c-like_dom_sf"/>
</dbReference>
<dbReference type="InterPro" id="IPR021796">
    <property type="entry name" value="Tll0287-like_dom"/>
</dbReference>
<feature type="domain" description="Cytochrome c" evidence="5">
    <location>
        <begin position="37"/>
        <end position="135"/>
    </location>
</feature>
<dbReference type="EMBL" id="CP157804">
    <property type="protein sequence ID" value="XBQ24082.1"/>
    <property type="molecule type" value="Genomic_DNA"/>
</dbReference>
<gene>
    <name evidence="6" type="ORF">ABNE31_03975</name>
</gene>
<dbReference type="GO" id="GO:0009055">
    <property type="term" value="F:electron transfer activity"/>
    <property type="evidence" value="ECO:0007669"/>
    <property type="project" value="InterPro"/>
</dbReference>
<evidence type="ECO:0000256" key="1">
    <source>
        <dbReference type="ARBA" id="ARBA00022617"/>
    </source>
</evidence>
<dbReference type="Pfam" id="PF11845">
    <property type="entry name" value="Tll0287-like"/>
    <property type="match status" value="1"/>
</dbReference>
<keyword evidence="3 4" id="KW-0408">Iron</keyword>
<evidence type="ECO:0000256" key="4">
    <source>
        <dbReference type="PROSITE-ProRule" id="PRU00433"/>
    </source>
</evidence>
<evidence type="ECO:0000256" key="2">
    <source>
        <dbReference type="ARBA" id="ARBA00022723"/>
    </source>
</evidence>
<dbReference type="InterPro" id="IPR009056">
    <property type="entry name" value="Cyt_c-like_dom"/>
</dbReference>
<dbReference type="AlphaFoldDB" id="A0AAU7N342"/>
<reference evidence="6" key="1">
    <citation type="submission" date="2024-05" db="EMBL/GenBank/DDBJ databases">
        <title>Draft Genome Sequences of Flagellimonas sp. MMG031 and Marinobacter sp. MMG032 Isolated from the dinoflagellate Symbiodinium pilosum.</title>
        <authorList>
            <person name="Shikuma N.J."/>
            <person name="Farrell M.V."/>
        </authorList>
    </citation>
    <scope>NUCLEOTIDE SEQUENCE</scope>
    <source>
        <strain evidence="6">MMG031</strain>
    </source>
</reference>
<evidence type="ECO:0000256" key="3">
    <source>
        <dbReference type="ARBA" id="ARBA00023004"/>
    </source>
</evidence>
<protein>
    <submittedName>
        <fullName evidence="6">DUF3365 domain-containing protein</fullName>
    </submittedName>
</protein>
<keyword evidence="1 4" id="KW-0349">Heme</keyword>
<evidence type="ECO:0000313" key="6">
    <source>
        <dbReference type="EMBL" id="XBQ24082.1"/>
    </source>
</evidence>
<dbReference type="PROSITE" id="PS51257">
    <property type="entry name" value="PROKAR_LIPOPROTEIN"/>
    <property type="match status" value="1"/>
</dbReference>
<accession>A0AAU7N342</accession>
<dbReference type="GO" id="GO:0046872">
    <property type="term" value="F:metal ion binding"/>
    <property type="evidence" value="ECO:0007669"/>
    <property type="project" value="UniProtKB-KW"/>
</dbReference>
<evidence type="ECO:0000259" key="5">
    <source>
        <dbReference type="PROSITE" id="PS51007"/>
    </source>
</evidence>
<keyword evidence="2 4" id="KW-0479">Metal-binding</keyword>
<dbReference type="KEGG" id="fld:ABNE31_03975"/>
<dbReference type="PROSITE" id="PS51007">
    <property type="entry name" value="CYTC"/>
    <property type="match status" value="1"/>
</dbReference>
<dbReference type="SUPFAM" id="SSF46626">
    <property type="entry name" value="Cytochrome c"/>
    <property type="match status" value="1"/>
</dbReference>
<organism evidence="6">
    <name type="scientific">Flagellimonas sp. MMG031</name>
    <dbReference type="NCBI Taxonomy" id="3158549"/>
    <lineage>
        <taxon>Bacteria</taxon>
        <taxon>Pseudomonadati</taxon>
        <taxon>Bacteroidota</taxon>
        <taxon>Flavobacteriia</taxon>
        <taxon>Flavobacteriales</taxon>
        <taxon>Flavobacteriaceae</taxon>
        <taxon>Flagellimonas</taxon>
    </lineage>
</organism>
<dbReference type="GO" id="GO:0020037">
    <property type="term" value="F:heme binding"/>
    <property type="evidence" value="ECO:0007669"/>
    <property type="project" value="InterPro"/>
</dbReference>